<comment type="caution">
    <text evidence="1">The sequence shown here is derived from an EMBL/GenBank/DDBJ whole genome shotgun (WGS) entry which is preliminary data.</text>
</comment>
<organism evidence="1">
    <name type="scientific">termite gut metagenome</name>
    <dbReference type="NCBI Taxonomy" id="433724"/>
    <lineage>
        <taxon>unclassified sequences</taxon>
        <taxon>metagenomes</taxon>
        <taxon>organismal metagenomes</taxon>
    </lineage>
</organism>
<dbReference type="AlphaFoldDB" id="A0A5J4RF24"/>
<protein>
    <submittedName>
        <fullName evidence="1">Uncharacterized protein</fullName>
    </submittedName>
</protein>
<evidence type="ECO:0000313" key="1">
    <source>
        <dbReference type="EMBL" id="KAA6331935.1"/>
    </source>
</evidence>
<name>A0A5J4RF24_9ZZZZ</name>
<dbReference type="InterPro" id="IPR027417">
    <property type="entry name" value="P-loop_NTPase"/>
</dbReference>
<dbReference type="Gene3D" id="3.40.50.300">
    <property type="entry name" value="P-loop containing nucleotide triphosphate hydrolases"/>
    <property type="match status" value="1"/>
</dbReference>
<proteinExistence type="predicted"/>
<accession>A0A5J4RF24</accession>
<reference evidence="1" key="1">
    <citation type="submission" date="2019-03" db="EMBL/GenBank/DDBJ databases">
        <title>Single cell metagenomics reveals metabolic interactions within the superorganism composed of flagellate Streblomastix strix and complex community of Bacteroidetes bacteria on its surface.</title>
        <authorList>
            <person name="Treitli S.C."/>
            <person name="Kolisko M."/>
            <person name="Husnik F."/>
            <person name="Keeling P."/>
            <person name="Hampl V."/>
        </authorList>
    </citation>
    <scope>NUCLEOTIDE SEQUENCE</scope>
    <source>
        <strain evidence="1">STM</strain>
    </source>
</reference>
<gene>
    <name evidence="1" type="ORF">EZS27_019510</name>
</gene>
<dbReference type="EMBL" id="SNRY01001305">
    <property type="protein sequence ID" value="KAA6331935.1"/>
    <property type="molecule type" value="Genomic_DNA"/>
</dbReference>
<sequence>MWESDDLFTNRIGELFYDFAVKRQDEKARLGELQGGFNNAEYNKKAPWTKLNQLFEELKFNYRFKNDFEFETPNLKENPTLYPAIESGIDEAQPRQLSDLSDGEKAIISLTFASFNEENRNIEKLLLLDEFDNTLNPSLIEVFYKVLKDFFI</sequence>
<dbReference type="SUPFAM" id="SSF52540">
    <property type="entry name" value="P-loop containing nucleoside triphosphate hydrolases"/>
    <property type="match status" value="1"/>
</dbReference>